<sequence>MIRQIATVAIYVEDQDAALQFWTEKIGFKVYRDQPMGPQGRWIEVGPENVQTRLVLYPKSMMPNWEELKPSIVFECEDIQGTYERLTANGVKFLDEPKQMQWGTFVQFEDPDGNRFVLKG</sequence>
<evidence type="ECO:0000259" key="1">
    <source>
        <dbReference type="PROSITE" id="PS51819"/>
    </source>
</evidence>
<dbReference type="KEGG" id="pabs:JIR001_05780"/>
<protein>
    <recommendedName>
        <fullName evidence="1">VOC domain-containing protein</fullName>
    </recommendedName>
</protein>
<dbReference type="Gene3D" id="3.10.180.10">
    <property type="entry name" value="2,3-Dihydroxybiphenyl 1,2-Dioxygenase, domain 1"/>
    <property type="match status" value="1"/>
</dbReference>
<name>A0A8D5UCX3_9BACL</name>
<organism evidence="2 3">
    <name type="scientific">Polycladomyces abyssicola</name>
    <dbReference type="NCBI Taxonomy" id="1125966"/>
    <lineage>
        <taxon>Bacteria</taxon>
        <taxon>Bacillati</taxon>
        <taxon>Bacillota</taxon>
        <taxon>Bacilli</taxon>
        <taxon>Bacillales</taxon>
        <taxon>Thermoactinomycetaceae</taxon>
        <taxon>Polycladomyces</taxon>
    </lineage>
</organism>
<evidence type="ECO:0000313" key="3">
    <source>
        <dbReference type="Proteomes" id="UP000677436"/>
    </source>
</evidence>
<dbReference type="InterPro" id="IPR029068">
    <property type="entry name" value="Glyas_Bleomycin-R_OHBP_Dase"/>
</dbReference>
<dbReference type="RefSeq" id="WP_212774116.1">
    <property type="nucleotide sequence ID" value="NZ_AP024601.1"/>
</dbReference>
<keyword evidence="3" id="KW-1185">Reference proteome</keyword>
<dbReference type="SUPFAM" id="SSF54593">
    <property type="entry name" value="Glyoxalase/Bleomycin resistance protein/Dihydroxybiphenyl dioxygenase"/>
    <property type="match status" value="1"/>
</dbReference>
<dbReference type="PANTHER" id="PTHR36437:SF2">
    <property type="entry name" value="GLYOXALASE_BLEOMYCIN RESISTANCE PROTEIN_DIOXYGENASE"/>
    <property type="match status" value="1"/>
</dbReference>
<dbReference type="AlphaFoldDB" id="A0A8D5UCX3"/>
<dbReference type="Proteomes" id="UP000677436">
    <property type="component" value="Chromosome"/>
</dbReference>
<accession>A0A8D5UCX3</accession>
<dbReference type="InterPro" id="IPR004360">
    <property type="entry name" value="Glyas_Fos-R_dOase_dom"/>
</dbReference>
<reference evidence="2" key="2">
    <citation type="journal article" date="2021" name="Microbiol. Resour. Announc.">
        <title>Complete Genome Sequence of Polycladomyces abyssicola JIR-001T, Isolated from Hemipelagic Sediment in Deep Seawater.</title>
        <authorList>
            <person name="Tsubouchi T."/>
            <person name="Kaneko Y."/>
        </authorList>
    </citation>
    <scope>NUCLEOTIDE SEQUENCE</scope>
    <source>
        <strain evidence="2">JIR-001</strain>
    </source>
</reference>
<dbReference type="PANTHER" id="PTHR36437">
    <property type="entry name" value="GLYOXALASE/BLEOMYCIN RESISTANCE PROTEIN/DIOXYGENASE"/>
    <property type="match status" value="1"/>
</dbReference>
<proteinExistence type="predicted"/>
<dbReference type="EMBL" id="AP024601">
    <property type="protein sequence ID" value="BCU80795.1"/>
    <property type="molecule type" value="Genomic_DNA"/>
</dbReference>
<dbReference type="CDD" id="cd07263">
    <property type="entry name" value="VOC_like"/>
    <property type="match status" value="1"/>
</dbReference>
<dbReference type="InterPro" id="IPR037523">
    <property type="entry name" value="VOC_core"/>
</dbReference>
<dbReference type="PROSITE" id="PS51819">
    <property type="entry name" value="VOC"/>
    <property type="match status" value="1"/>
</dbReference>
<dbReference type="Pfam" id="PF00903">
    <property type="entry name" value="Glyoxalase"/>
    <property type="match status" value="1"/>
</dbReference>
<evidence type="ECO:0000313" key="2">
    <source>
        <dbReference type="EMBL" id="BCU80795.1"/>
    </source>
</evidence>
<gene>
    <name evidence="2" type="primary">yetH</name>
    <name evidence="2" type="ORF">JIR001_05780</name>
</gene>
<reference evidence="2" key="1">
    <citation type="journal article" date="2013" name="Int. J. Syst. Evol. Microbiol.">
        <title>Polycladomyces abyssicola gen. nov., sp. nov., a thermophilic filamentous bacterium isolated from hemipelagic sediment.</title>
        <authorList>
            <person name="Tsubouchi T."/>
            <person name="Shimane Y."/>
            <person name="Mori K."/>
            <person name="Usui K."/>
            <person name="Hiraki T."/>
            <person name="Tame A."/>
            <person name="Uematsu K."/>
            <person name="Maruyama T."/>
            <person name="Hatada Y."/>
        </authorList>
    </citation>
    <scope>NUCLEOTIDE SEQUENCE</scope>
    <source>
        <strain evidence="2">JIR-001</strain>
    </source>
</reference>
<feature type="domain" description="VOC" evidence="1">
    <location>
        <begin position="4"/>
        <end position="120"/>
    </location>
</feature>